<evidence type="ECO:0000313" key="4">
    <source>
        <dbReference type="EMBL" id="PVH23124.1"/>
    </source>
</evidence>
<accession>A0A2V1AZ88</accession>
<dbReference type="InterPro" id="IPR007135">
    <property type="entry name" value="Atg3/Atg10"/>
</dbReference>
<dbReference type="EMBL" id="PKFO01000010">
    <property type="protein sequence ID" value="PVH23124.1"/>
    <property type="molecule type" value="Genomic_DNA"/>
</dbReference>
<dbReference type="GO" id="GO:0019787">
    <property type="term" value="F:ubiquitin-like protein transferase activity"/>
    <property type="evidence" value="ECO:0007669"/>
    <property type="project" value="InterPro"/>
</dbReference>
<keyword evidence="2" id="KW-0813">Transport</keyword>
<comment type="caution">
    <text evidence="4">The sequence shown here is derived from an EMBL/GenBank/DDBJ whole genome shotgun (WGS) entry which is preliminary data.</text>
</comment>
<keyword evidence="3" id="KW-0072">Autophagy</keyword>
<dbReference type="GO" id="GO:0015031">
    <property type="term" value="P:protein transport"/>
    <property type="evidence" value="ECO:0007669"/>
    <property type="project" value="UniProtKB-KW"/>
</dbReference>
<dbReference type="VEuPathDB" id="FungiDB:CXQ85_002851"/>
<keyword evidence="5" id="KW-1185">Reference proteome</keyword>
<evidence type="ECO:0000256" key="2">
    <source>
        <dbReference type="ARBA" id="ARBA00022927"/>
    </source>
</evidence>
<keyword evidence="2" id="KW-0653">Protein transport</keyword>
<name>A0A2V1AZ88_9ASCO</name>
<proteinExistence type="predicted"/>
<dbReference type="OrthoDB" id="4089664at2759"/>
<dbReference type="Gene3D" id="3.30.1460.50">
    <property type="match status" value="1"/>
</dbReference>
<dbReference type="GeneID" id="37008182"/>
<evidence type="ECO:0000313" key="5">
    <source>
        <dbReference type="Proteomes" id="UP000244309"/>
    </source>
</evidence>
<dbReference type="AlphaFoldDB" id="A0A2V1AZ88"/>
<protein>
    <submittedName>
        <fullName evidence="4">Uncharacterized protein</fullName>
    </submittedName>
</protein>
<dbReference type="Pfam" id="PF03987">
    <property type="entry name" value="Autophagy_act_C"/>
    <property type="match status" value="1"/>
</dbReference>
<dbReference type="Proteomes" id="UP000244309">
    <property type="component" value="Unassembled WGS sequence"/>
</dbReference>
<gene>
    <name evidence="4" type="ORF">CXQ85_002851</name>
</gene>
<reference evidence="4 5" key="1">
    <citation type="submission" date="2017-12" db="EMBL/GenBank/DDBJ databases">
        <title>Genome Sequence of a Multidrug-Resistant Candida haemulonii Isolate from a Patient with Chronic Leg Ulcers in Israel.</title>
        <authorList>
            <person name="Chow N.A."/>
            <person name="Gade L."/>
            <person name="Batra D."/>
            <person name="Rowe L.A."/>
            <person name="Ben-Ami R."/>
            <person name="Loparev V.N."/>
            <person name="Litvintseva A.P."/>
        </authorList>
    </citation>
    <scope>NUCLEOTIDE SEQUENCE [LARGE SCALE GENOMIC DNA]</scope>
    <source>
        <strain evidence="4 5">B11899</strain>
    </source>
</reference>
<dbReference type="GO" id="GO:0006914">
    <property type="term" value="P:autophagy"/>
    <property type="evidence" value="ECO:0007669"/>
    <property type="project" value="UniProtKB-KW"/>
</dbReference>
<organism evidence="4 5">
    <name type="scientific">Candidozyma haemuli</name>
    <dbReference type="NCBI Taxonomy" id="45357"/>
    <lineage>
        <taxon>Eukaryota</taxon>
        <taxon>Fungi</taxon>
        <taxon>Dikarya</taxon>
        <taxon>Ascomycota</taxon>
        <taxon>Saccharomycotina</taxon>
        <taxon>Pichiomycetes</taxon>
        <taxon>Metschnikowiaceae</taxon>
        <taxon>Candidozyma</taxon>
    </lineage>
</organism>
<sequence length="156" mass="18061">MLHGAMDVETFNKALPAFHKLAVEHLTSNVDLHVESNYVKSYSGKWCSFISLRLDQTNLEFVVSYNEFYQEPVLHHLRDHNPGITVDIEQCFPEVHPVLQRTFLFLHQCETKELMQSLEPKSPVRYLVSWFGIYLSYIDAGLSLRVPEQAYTSVLS</sequence>
<evidence type="ECO:0000256" key="1">
    <source>
        <dbReference type="ARBA" id="ARBA00022786"/>
    </source>
</evidence>
<keyword evidence="1" id="KW-0833">Ubl conjugation pathway</keyword>
<dbReference type="RefSeq" id="XP_025344064.1">
    <property type="nucleotide sequence ID" value="XM_025486514.1"/>
</dbReference>
<evidence type="ECO:0000256" key="3">
    <source>
        <dbReference type="ARBA" id="ARBA00023006"/>
    </source>
</evidence>